<sequence length="241" mass="27606">MEFLTSLLFLLMALQCALSFEDRDILSHVNKFSVNEYIPKDGKADHGKLQATEYFEKVAADFSDDINAAKEALQNMFLDVEASSEESSDDVAQIVSKYSYDTEEKLNILEGLLNEFVENSKGVIFNSPEEKKKVEKHKFKKMCDLILEKVKRVVELSAINNYRIILKFGKGDRKSVVLDKVRNDDSISDELKRELLKYEDVESKDENVSSLVNFISPIYDRFIQKLNALIREVSTDLGKII</sequence>
<feature type="chain" id="PRO_5002343804" description="Plasmodium host cell traversal SPECT1 domain-containing protein" evidence="1">
    <location>
        <begin position="20"/>
        <end position="241"/>
    </location>
</feature>
<dbReference type="AlphaFoldDB" id="A0A0D9QEL9"/>
<evidence type="ECO:0000313" key="3">
    <source>
        <dbReference type="EMBL" id="KJP85252.1"/>
    </source>
</evidence>
<dbReference type="Pfam" id="PF18680">
    <property type="entry name" value="SPECT1"/>
    <property type="match status" value="1"/>
</dbReference>
<dbReference type="GeneID" id="24270435"/>
<keyword evidence="4" id="KW-1185">Reference proteome</keyword>
<accession>A0A0D9QEL9</accession>
<evidence type="ECO:0000256" key="1">
    <source>
        <dbReference type="SAM" id="SignalP"/>
    </source>
</evidence>
<organism evidence="3 4">
    <name type="scientific">Plasmodium fragile</name>
    <dbReference type="NCBI Taxonomy" id="5857"/>
    <lineage>
        <taxon>Eukaryota</taxon>
        <taxon>Sar</taxon>
        <taxon>Alveolata</taxon>
        <taxon>Apicomplexa</taxon>
        <taxon>Aconoidasida</taxon>
        <taxon>Haemosporida</taxon>
        <taxon>Plasmodiidae</taxon>
        <taxon>Plasmodium</taxon>
        <taxon>Plasmodium (Plasmodium)</taxon>
    </lineage>
</organism>
<dbReference type="VEuPathDB" id="PlasmoDB:AK88_05121"/>
<feature type="signal peptide" evidence="1">
    <location>
        <begin position="1"/>
        <end position="19"/>
    </location>
</feature>
<evidence type="ECO:0000259" key="2">
    <source>
        <dbReference type="Pfam" id="PF18680"/>
    </source>
</evidence>
<protein>
    <recommendedName>
        <fullName evidence="2">Plasmodium host cell traversal SPECT1 domain-containing protein</fullName>
    </recommendedName>
</protein>
<dbReference type="OMA" id="FKKMCDL"/>
<dbReference type="OrthoDB" id="377537at2759"/>
<feature type="domain" description="Plasmodium host cell traversal SPECT1" evidence="2">
    <location>
        <begin position="58"/>
        <end position="237"/>
    </location>
</feature>
<dbReference type="EMBL" id="KQ001738">
    <property type="protein sequence ID" value="KJP85252.1"/>
    <property type="molecule type" value="Genomic_DNA"/>
</dbReference>
<proteinExistence type="predicted"/>
<reference evidence="3 4" key="1">
    <citation type="submission" date="2014-03" db="EMBL/GenBank/DDBJ databases">
        <title>The Genome Sequence of Plasmodium fragile nilgiri.</title>
        <authorList>
            <consortium name="The Broad Institute Genomics Platform"/>
            <consortium name="The Broad Institute Genome Sequencing Center for Infectious Disease"/>
            <person name="Neafsey D."/>
            <person name="Duraisingh M."/>
            <person name="Young S.K."/>
            <person name="Zeng Q."/>
            <person name="Gargeya S."/>
            <person name="Abouelleil A."/>
            <person name="Alvarado L."/>
            <person name="Chapman S.B."/>
            <person name="Gainer-Dewar J."/>
            <person name="Goldberg J."/>
            <person name="Griggs A."/>
            <person name="Gujja S."/>
            <person name="Hansen M."/>
            <person name="Howarth C."/>
            <person name="Imamovic A."/>
            <person name="Larimer J."/>
            <person name="Pearson M."/>
            <person name="Poon T.W."/>
            <person name="Priest M."/>
            <person name="Roberts A."/>
            <person name="Saif S."/>
            <person name="Shea T."/>
            <person name="Sykes S."/>
            <person name="Wortman J."/>
            <person name="Nusbaum C."/>
            <person name="Birren B."/>
        </authorList>
    </citation>
    <scope>NUCLEOTIDE SEQUENCE [LARGE SCALE GENOMIC DNA]</scope>
    <source>
        <strain evidence="4">nilgiri</strain>
    </source>
</reference>
<dbReference type="Proteomes" id="UP000054561">
    <property type="component" value="Unassembled WGS sequence"/>
</dbReference>
<dbReference type="RefSeq" id="XP_012338146.1">
    <property type="nucleotide sequence ID" value="XM_012482723.1"/>
</dbReference>
<keyword evidence="1" id="KW-0732">Signal</keyword>
<name>A0A0D9QEL9_PLAFR</name>
<gene>
    <name evidence="3" type="ORF">AK88_05121</name>
</gene>
<dbReference type="InterPro" id="IPR040897">
    <property type="entry name" value="SPECT1"/>
</dbReference>
<evidence type="ECO:0000313" key="4">
    <source>
        <dbReference type="Proteomes" id="UP000054561"/>
    </source>
</evidence>